<dbReference type="OrthoDB" id="5372287at2"/>
<keyword evidence="4" id="KW-1185">Reference proteome</keyword>
<accession>B9L5Y2</accession>
<evidence type="ECO:0000256" key="1">
    <source>
        <dbReference type="SAM" id="Coils"/>
    </source>
</evidence>
<dbReference type="EMBL" id="CP001279">
    <property type="protein sequence ID" value="ACM92321.1"/>
    <property type="molecule type" value="Genomic_DNA"/>
</dbReference>
<dbReference type="STRING" id="598659.NAMH_1377"/>
<dbReference type="HOGENOM" id="CLU_573444_0_0_7"/>
<sequence>MKVIYLSKDSIYINENDRVVKKELGYEKGIITSSLGYNHILNITFKLSKDIDKEMLEVEAEKYVFTEGSLDYSKEYKINYIFKEYDDHYNVEAFIVETDVLKKQFEKYLKIYKYIDFISAKPFVFKSYYDISNIKPQNDAFIYLDENEAFLSCFENGEFVFVKSISKLSSLAKQLDVSVDEVKNILMTKGLNQDNYDDIETFNVIDSFFTQFFMKVSNLINYSVSYYGLTKVDRIFFYSPFEIENLFESYNSFWDLSGIAFKKYEIPTDYDAFDYTATIYNTKHYQNENENFSIFPKPIPFYKTKSGILVLLIILSVLFIGVDAFVKNQTIKKKESEILLLKKKINRNMREEKLLKSAVIKYHKVIAKIKADNLAIQKQITDISEKVMFLENIQRKKLTANELADLVNELKKYNLKLLSFEKNGDNISLLIVSEFGNSSDIADFMKDMYKLGYKNVESTEIKNKDGIYISKVSYDE</sequence>
<evidence type="ECO:0000313" key="3">
    <source>
        <dbReference type="EMBL" id="ACM92321.1"/>
    </source>
</evidence>
<gene>
    <name evidence="3" type="ordered locus">NAMH_1377</name>
</gene>
<keyword evidence="2" id="KW-1133">Transmembrane helix</keyword>
<keyword evidence="1" id="KW-0175">Coiled coil</keyword>
<feature type="transmembrane region" description="Helical" evidence="2">
    <location>
        <begin position="307"/>
        <end position="326"/>
    </location>
</feature>
<feature type="coiled-coil region" evidence="1">
    <location>
        <begin position="396"/>
        <end position="423"/>
    </location>
</feature>
<dbReference type="AlphaFoldDB" id="B9L5Y2"/>
<organism evidence="3 4">
    <name type="scientific">Nautilia profundicola (strain ATCC BAA-1463 / DSM 18972 / AmH)</name>
    <dbReference type="NCBI Taxonomy" id="598659"/>
    <lineage>
        <taxon>Bacteria</taxon>
        <taxon>Pseudomonadati</taxon>
        <taxon>Campylobacterota</taxon>
        <taxon>Epsilonproteobacteria</taxon>
        <taxon>Nautiliales</taxon>
        <taxon>Nautiliaceae</taxon>
        <taxon>Nautilia</taxon>
    </lineage>
</organism>
<dbReference type="RefSeq" id="WP_012663693.1">
    <property type="nucleotide sequence ID" value="NC_012115.1"/>
</dbReference>
<dbReference type="Proteomes" id="UP000000448">
    <property type="component" value="Chromosome"/>
</dbReference>
<protein>
    <submittedName>
        <fullName evidence="3">Uncharacterized protein</fullName>
    </submittedName>
</protein>
<keyword evidence="2" id="KW-0472">Membrane</keyword>
<dbReference type="eggNOG" id="COG4972">
    <property type="taxonomic scope" value="Bacteria"/>
</dbReference>
<keyword evidence="2" id="KW-0812">Transmembrane</keyword>
<proteinExistence type="predicted"/>
<reference evidence="3 4" key="1">
    <citation type="journal article" date="2009" name="PLoS Genet.">
        <title>Adaptations to submarine hydrothermal environments exemplified by the genome of Nautilia profundicola.</title>
        <authorList>
            <person name="Campbell B.J."/>
            <person name="Smith J.L."/>
            <person name="Hanson T.E."/>
            <person name="Klotz M.G."/>
            <person name="Stein L.Y."/>
            <person name="Lee C.K."/>
            <person name="Wu D."/>
            <person name="Robinson J.M."/>
            <person name="Khouri H.M."/>
            <person name="Eisen J.A."/>
            <person name="Cary S.C."/>
        </authorList>
    </citation>
    <scope>NUCLEOTIDE SEQUENCE [LARGE SCALE GENOMIC DNA]</scope>
    <source>
        <strain evidence="4">ATCC BAA-1463 / DSM 18972 / AmH</strain>
    </source>
</reference>
<evidence type="ECO:0000313" key="4">
    <source>
        <dbReference type="Proteomes" id="UP000000448"/>
    </source>
</evidence>
<name>B9L5Y2_NAUPA</name>
<evidence type="ECO:0000256" key="2">
    <source>
        <dbReference type="SAM" id="Phobius"/>
    </source>
</evidence>
<dbReference type="KEGG" id="nam:NAMH_1377"/>